<evidence type="ECO:0000313" key="12">
    <source>
        <dbReference type="EMBL" id="RDB70405.1"/>
    </source>
</evidence>
<feature type="binding site" evidence="10">
    <location>
        <position position="72"/>
    </location>
    <ligand>
        <name>substrate</name>
    </ligand>
</feature>
<dbReference type="RefSeq" id="WP_114545433.1">
    <property type="nucleotide sequence ID" value="NZ_PPTT01000005.1"/>
</dbReference>
<dbReference type="EMBL" id="QICC01000008">
    <property type="protein sequence ID" value="RNM42693.1"/>
    <property type="molecule type" value="Genomic_DNA"/>
</dbReference>
<comment type="cofactor">
    <cofactor evidence="10">
        <name>Mg(2+)</name>
        <dbReference type="ChEBI" id="CHEBI:18420"/>
    </cofactor>
    <text evidence="10">Binds 1 Mg(2+) ion per subunit.</text>
</comment>
<dbReference type="OrthoDB" id="9807456at2"/>
<evidence type="ECO:0000256" key="1">
    <source>
        <dbReference type="ARBA" id="ARBA00008023"/>
    </source>
</evidence>
<dbReference type="InterPro" id="IPR020922">
    <property type="entry name" value="dITP/XTP_pyrophosphatase"/>
</dbReference>
<evidence type="ECO:0000256" key="3">
    <source>
        <dbReference type="ARBA" id="ARBA00022723"/>
    </source>
</evidence>
<feature type="active site" description="Proton acceptor" evidence="10">
    <location>
        <position position="71"/>
    </location>
</feature>
<feature type="binding site" evidence="10">
    <location>
        <position position="71"/>
    </location>
    <ligand>
        <name>Mg(2+)</name>
        <dbReference type="ChEBI" id="CHEBI:18420"/>
    </ligand>
</feature>
<dbReference type="EMBL" id="PPTT01000005">
    <property type="protein sequence ID" value="RDB70405.1"/>
    <property type="molecule type" value="Genomic_DNA"/>
</dbReference>
<dbReference type="Gene3D" id="3.90.950.10">
    <property type="match status" value="1"/>
</dbReference>
<dbReference type="NCBIfam" id="TIGR00042">
    <property type="entry name" value="RdgB/HAM1 family non-canonical purine NTP pyrophosphatase"/>
    <property type="match status" value="1"/>
</dbReference>
<dbReference type="Proteomes" id="UP000253817">
    <property type="component" value="Unassembled WGS sequence"/>
</dbReference>
<dbReference type="SUPFAM" id="SSF52972">
    <property type="entry name" value="ITPase-like"/>
    <property type="match status" value="1"/>
</dbReference>
<evidence type="ECO:0000256" key="5">
    <source>
        <dbReference type="ARBA" id="ARBA00022801"/>
    </source>
</evidence>
<organism evidence="13 15">
    <name type="scientific">Eggerthella sinensis</name>
    <dbReference type="NCBI Taxonomy" id="242230"/>
    <lineage>
        <taxon>Bacteria</taxon>
        <taxon>Bacillati</taxon>
        <taxon>Actinomycetota</taxon>
        <taxon>Coriobacteriia</taxon>
        <taxon>Eggerthellales</taxon>
        <taxon>Eggerthellaceae</taxon>
        <taxon>Eggerthella</taxon>
    </lineage>
</organism>
<evidence type="ECO:0000313" key="14">
    <source>
        <dbReference type="Proteomes" id="UP000253817"/>
    </source>
</evidence>
<gene>
    <name evidence="13" type="primary">rdgB</name>
    <name evidence="12" type="ORF">C1876_04025</name>
    <name evidence="13" type="ORF">DMP09_03585</name>
</gene>
<evidence type="ECO:0000256" key="9">
    <source>
        <dbReference type="ARBA" id="ARBA00052017"/>
    </source>
</evidence>
<feature type="binding site" evidence="10">
    <location>
        <begin position="154"/>
        <end position="157"/>
    </location>
    <ligand>
        <name>substrate</name>
    </ligand>
</feature>
<comment type="caution">
    <text evidence="10">Lacks conserved residue(s) required for the propagation of feature annotation.</text>
</comment>
<dbReference type="InterPro" id="IPR002637">
    <property type="entry name" value="RdgB/HAM1"/>
</dbReference>
<dbReference type="GO" id="GO:0009117">
    <property type="term" value="P:nucleotide metabolic process"/>
    <property type="evidence" value="ECO:0007669"/>
    <property type="project" value="UniProtKB-KW"/>
</dbReference>
<dbReference type="GO" id="GO:0009146">
    <property type="term" value="P:purine nucleoside triphosphate catabolic process"/>
    <property type="evidence" value="ECO:0007669"/>
    <property type="project" value="UniProtKB-UniRule"/>
</dbReference>
<dbReference type="Pfam" id="PF01725">
    <property type="entry name" value="Ham1p_like"/>
    <property type="match status" value="1"/>
</dbReference>
<comment type="catalytic activity">
    <reaction evidence="9 10">
        <text>XTP + H2O = XMP + diphosphate + H(+)</text>
        <dbReference type="Rhea" id="RHEA:28610"/>
        <dbReference type="ChEBI" id="CHEBI:15377"/>
        <dbReference type="ChEBI" id="CHEBI:15378"/>
        <dbReference type="ChEBI" id="CHEBI:33019"/>
        <dbReference type="ChEBI" id="CHEBI:57464"/>
        <dbReference type="ChEBI" id="CHEBI:61314"/>
        <dbReference type="EC" id="3.6.1.66"/>
    </reaction>
</comment>
<dbReference type="GO" id="GO:0036222">
    <property type="term" value="F:XTP diphosphatase activity"/>
    <property type="evidence" value="ECO:0007669"/>
    <property type="project" value="UniProtKB-UniRule"/>
</dbReference>
<reference evidence="13" key="3">
    <citation type="journal article" date="2019" name="Microbiol. Resour. Announc.">
        <title>Draft Genome Sequences of Type Strains of Gordonibacter faecihominis, Paraeggerthella hongkongensis, Parvibacter caecicola,Slackia equolifaciens, Slackia faecicanis, and Slackia isoflavoniconvertens.</title>
        <authorList>
            <person name="Danylec N."/>
            <person name="Stoll D.A."/>
            <person name="Dotsch A."/>
            <person name="Huch M."/>
        </authorList>
    </citation>
    <scope>NUCLEOTIDE SEQUENCE</scope>
    <source>
        <strain evidence="13">DSM 16107</strain>
    </source>
</reference>
<dbReference type="GO" id="GO:0036220">
    <property type="term" value="F:ITP diphosphatase activity"/>
    <property type="evidence" value="ECO:0007669"/>
    <property type="project" value="UniProtKB-UniRule"/>
</dbReference>
<evidence type="ECO:0000256" key="4">
    <source>
        <dbReference type="ARBA" id="ARBA00022741"/>
    </source>
</evidence>
<dbReference type="GO" id="GO:0017111">
    <property type="term" value="F:ribonucleoside triphosphate phosphatase activity"/>
    <property type="evidence" value="ECO:0007669"/>
    <property type="project" value="InterPro"/>
</dbReference>
<protein>
    <recommendedName>
        <fullName evidence="10">dITP/XTP pyrophosphatase</fullName>
        <ecNumber evidence="10">3.6.1.66</ecNumber>
    </recommendedName>
    <alternativeName>
        <fullName evidence="10">Non-canonical purine NTP pyrophosphatase</fullName>
    </alternativeName>
    <alternativeName>
        <fullName evidence="10">Non-standard purine NTP pyrophosphatase</fullName>
    </alternativeName>
    <alternativeName>
        <fullName evidence="10">Nucleoside-triphosphate diphosphatase</fullName>
    </alternativeName>
    <alternativeName>
        <fullName evidence="10">Nucleoside-triphosphate pyrophosphatase</fullName>
        <shortName evidence="10">NTPase</shortName>
    </alternativeName>
</protein>
<keyword evidence="7 10" id="KW-0546">Nucleotide metabolism</keyword>
<feature type="binding site" evidence="10">
    <location>
        <begin position="8"/>
        <end position="13"/>
    </location>
    <ligand>
        <name>substrate</name>
    </ligand>
</feature>
<evidence type="ECO:0000313" key="15">
    <source>
        <dbReference type="Proteomes" id="UP000270112"/>
    </source>
</evidence>
<comment type="catalytic activity">
    <reaction evidence="8 10">
        <text>dITP + H2O = dIMP + diphosphate + H(+)</text>
        <dbReference type="Rhea" id="RHEA:28342"/>
        <dbReference type="ChEBI" id="CHEBI:15377"/>
        <dbReference type="ChEBI" id="CHEBI:15378"/>
        <dbReference type="ChEBI" id="CHEBI:33019"/>
        <dbReference type="ChEBI" id="CHEBI:61194"/>
        <dbReference type="ChEBI" id="CHEBI:61382"/>
        <dbReference type="EC" id="3.6.1.66"/>
    </reaction>
</comment>
<dbReference type="PANTHER" id="PTHR11067">
    <property type="entry name" value="INOSINE TRIPHOSPHATE PYROPHOSPHATASE/HAM1 PROTEIN"/>
    <property type="match status" value="1"/>
</dbReference>
<keyword evidence="14" id="KW-1185">Reference proteome</keyword>
<dbReference type="GO" id="GO:0005829">
    <property type="term" value="C:cytosol"/>
    <property type="evidence" value="ECO:0007669"/>
    <property type="project" value="TreeGrafter"/>
</dbReference>
<evidence type="ECO:0000256" key="8">
    <source>
        <dbReference type="ARBA" id="ARBA00051875"/>
    </source>
</evidence>
<keyword evidence="5 10" id="KW-0378">Hydrolase</keyword>
<sequence>MKTIVIASNNAHKAEEIATALDFPGWEFHTLRELGLESDPAEDADSFEGNARIKAQAARAASGGKAVLADDSGLAVDALDGAPGVYSARYAGEDATDADNNVKLLAALADVPDEQRTARFVCTLVFIDEDGTEEVAYGTIEGRIGREERGDHGFGYDPLFLPDVFDDGRTLAEALPHEKNAVSHRGNALRELRAKLEG</sequence>
<comment type="similarity">
    <text evidence="1 10 11">Belongs to the HAM1 NTPase family.</text>
</comment>
<dbReference type="InterPro" id="IPR029001">
    <property type="entry name" value="ITPase-like_fam"/>
</dbReference>
<reference evidence="15" key="2">
    <citation type="submission" date="2018-05" db="EMBL/GenBank/DDBJ databases">
        <title>Genome Sequencing of selected type strains of the family Eggerthellaceae.</title>
        <authorList>
            <person name="Danylec N."/>
            <person name="Stoll D.A."/>
            <person name="Doetsch A."/>
            <person name="Huch M."/>
        </authorList>
    </citation>
    <scope>NUCLEOTIDE SEQUENCE [LARGE SCALE GENOMIC DNA]</scope>
    <source>
        <strain evidence="15">DSM 16107</strain>
    </source>
</reference>
<evidence type="ECO:0000256" key="11">
    <source>
        <dbReference type="RuleBase" id="RU003781"/>
    </source>
</evidence>
<dbReference type="Proteomes" id="UP000270112">
    <property type="component" value="Unassembled WGS sequence"/>
</dbReference>
<keyword evidence="6 10" id="KW-0460">Magnesium</keyword>
<comment type="subunit">
    <text evidence="2 10">Homodimer.</text>
</comment>
<dbReference type="EC" id="3.6.1.66" evidence="10"/>
<comment type="function">
    <text evidence="10">Pyrophosphatase that catalyzes the hydrolysis of nucleoside triphosphates to their monophosphate derivatives, with a high preference for the non-canonical purine nucleotides XTP (xanthosine triphosphate), dITP (deoxyinosine triphosphate) and ITP. Seems to function as a house-cleaning enzyme that removes non-canonical purine nucleotides from the nucleotide pool, thus preventing their incorporation into DNA/RNA and avoiding chromosomal lesions.</text>
</comment>
<accession>A0A3N0J0D0</accession>
<dbReference type="GO" id="GO:0035870">
    <property type="term" value="F:dITP diphosphatase activity"/>
    <property type="evidence" value="ECO:0007669"/>
    <property type="project" value="UniProtKB-UniRule"/>
</dbReference>
<evidence type="ECO:0000256" key="6">
    <source>
        <dbReference type="ARBA" id="ARBA00022842"/>
    </source>
</evidence>
<dbReference type="AlphaFoldDB" id="A0A3N0J0D0"/>
<dbReference type="GO" id="GO:0000166">
    <property type="term" value="F:nucleotide binding"/>
    <property type="evidence" value="ECO:0007669"/>
    <property type="project" value="UniProtKB-KW"/>
</dbReference>
<comment type="catalytic activity">
    <reaction evidence="10">
        <text>ITP + H2O = IMP + diphosphate + H(+)</text>
        <dbReference type="Rhea" id="RHEA:29399"/>
        <dbReference type="ChEBI" id="CHEBI:15377"/>
        <dbReference type="ChEBI" id="CHEBI:15378"/>
        <dbReference type="ChEBI" id="CHEBI:33019"/>
        <dbReference type="ChEBI" id="CHEBI:58053"/>
        <dbReference type="ChEBI" id="CHEBI:61402"/>
        <dbReference type="EC" id="3.6.1.66"/>
    </reaction>
</comment>
<keyword evidence="3 10" id="KW-0479">Metal-binding</keyword>
<dbReference type="CDD" id="cd00515">
    <property type="entry name" value="HAM1"/>
    <property type="match status" value="1"/>
</dbReference>
<name>A0A3N0J0D0_9ACTN</name>
<keyword evidence="4 10" id="KW-0547">Nucleotide-binding</keyword>
<reference evidence="12 14" key="1">
    <citation type="journal article" date="2018" name="Elife">
        <title>Discovery and characterization of a prevalent human gut bacterial enzyme sufficient for the inactivation of a family of plant toxins.</title>
        <authorList>
            <person name="Koppel N."/>
            <person name="Bisanz J.E."/>
            <person name="Pandelia M.E."/>
            <person name="Turnbaugh P.J."/>
            <person name="Balskus E.P."/>
        </authorList>
    </citation>
    <scope>NUCLEOTIDE SEQUENCE [LARGE SCALE GENOMIC DNA]</scope>
    <source>
        <strain evidence="12 14">DSM 16107</strain>
    </source>
</reference>
<dbReference type="HAMAP" id="MF_01405">
    <property type="entry name" value="Non_canon_purine_NTPase"/>
    <property type="match status" value="1"/>
</dbReference>
<evidence type="ECO:0000256" key="10">
    <source>
        <dbReference type="HAMAP-Rule" id="MF_01405"/>
    </source>
</evidence>
<proteinExistence type="inferred from homology"/>
<dbReference type="GO" id="GO:0046872">
    <property type="term" value="F:metal ion binding"/>
    <property type="evidence" value="ECO:0007669"/>
    <property type="project" value="UniProtKB-KW"/>
</dbReference>
<dbReference type="PANTHER" id="PTHR11067:SF9">
    <property type="entry name" value="INOSINE TRIPHOSPHATE PYROPHOSPHATASE"/>
    <property type="match status" value="1"/>
</dbReference>
<comment type="caution">
    <text evidence="13">The sequence shown here is derived from an EMBL/GenBank/DDBJ whole genome shotgun (WGS) entry which is preliminary data.</text>
</comment>
<evidence type="ECO:0000256" key="2">
    <source>
        <dbReference type="ARBA" id="ARBA00011738"/>
    </source>
</evidence>
<feature type="binding site" evidence="10">
    <location>
        <begin position="184"/>
        <end position="185"/>
    </location>
    <ligand>
        <name>substrate</name>
    </ligand>
</feature>
<feature type="binding site" evidence="10">
    <location>
        <position position="179"/>
    </location>
    <ligand>
        <name>substrate</name>
    </ligand>
</feature>
<dbReference type="FunFam" id="3.90.950.10:FF:000001">
    <property type="entry name" value="dITP/XTP pyrophosphatase"/>
    <property type="match status" value="1"/>
</dbReference>
<evidence type="ECO:0000313" key="13">
    <source>
        <dbReference type="EMBL" id="RNM42693.1"/>
    </source>
</evidence>
<evidence type="ECO:0000256" key="7">
    <source>
        <dbReference type="ARBA" id="ARBA00023080"/>
    </source>
</evidence>